<reference evidence="3" key="1">
    <citation type="submission" date="2020-03" db="EMBL/GenBank/DDBJ databases">
        <title>Hybrid Assembly of Korean Phytophthora infestans isolates.</title>
        <authorList>
            <person name="Prokchorchik M."/>
            <person name="Lee Y."/>
            <person name="Seo J."/>
            <person name="Cho J.-H."/>
            <person name="Park Y.-E."/>
            <person name="Jang D.-C."/>
            <person name="Im J.-S."/>
            <person name="Choi J.-G."/>
            <person name="Park H.-J."/>
            <person name="Lee G.-B."/>
            <person name="Lee Y.-G."/>
            <person name="Hong S.-Y."/>
            <person name="Cho K."/>
            <person name="Sohn K.H."/>
        </authorList>
    </citation>
    <scope>NUCLEOTIDE SEQUENCE</scope>
    <source>
        <strain evidence="3">KR_2_A2</strain>
    </source>
</reference>
<feature type="compositionally biased region" description="Polar residues" evidence="1">
    <location>
        <begin position="134"/>
        <end position="148"/>
    </location>
</feature>
<dbReference type="EMBL" id="JAACNO010001597">
    <property type="protein sequence ID" value="KAF4139025.1"/>
    <property type="molecule type" value="Genomic_DNA"/>
</dbReference>
<gene>
    <name evidence="3" type="ORF">GN958_ATG11785</name>
</gene>
<feature type="compositionally biased region" description="Polar residues" evidence="1">
    <location>
        <begin position="284"/>
        <end position="308"/>
    </location>
</feature>
<keyword evidence="2" id="KW-1133">Transmembrane helix</keyword>
<feature type="region of interest" description="Disordered" evidence="1">
    <location>
        <begin position="324"/>
        <end position="461"/>
    </location>
</feature>
<feature type="region of interest" description="Disordered" evidence="1">
    <location>
        <begin position="212"/>
        <end position="231"/>
    </location>
</feature>
<feature type="compositionally biased region" description="Polar residues" evidence="1">
    <location>
        <begin position="328"/>
        <end position="341"/>
    </location>
</feature>
<dbReference type="Proteomes" id="UP000704712">
    <property type="component" value="Unassembled WGS sequence"/>
</dbReference>
<feature type="compositionally biased region" description="Low complexity" evidence="1">
    <location>
        <begin position="379"/>
        <end position="390"/>
    </location>
</feature>
<feature type="compositionally biased region" description="Low complexity" evidence="1">
    <location>
        <begin position="342"/>
        <end position="356"/>
    </location>
</feature>
<feature type="region of interest" description="Disordered" evidence="1">
    <location>
        <begin position="33"/>
        <end position="72"/>
    </location>
</feature>
<evidence type="ECO:0000313" key="3">
    <source>
        <dbReference type="EMBL" id="KAF4139025.1"/>
    </source>
</evidence>
<feature type="region of interest" description="Disordered" evidence="1">
    <location>
        <begin position="284"/>
        <end position="310"/>
    </location>
</feature>
<feature type="compositionally biased region" description="Low complexity" evidence="1">
    <location>
        <begin position="107"/>
        <end position="131"/>
    </location>
</feature>
<organism evidence="3 4">
    <name type="scientific">Phytophthora infestans</name>
    <name type="common">Potato late blight agent</name>
    <name type="synonym">Botrytis infestans</name>
    <dbReference type="NCBI Taxonomy" id="4787"/>
    <lineage>
        <taxon>Eukaryota</taxon>
        <taxon>Sar</taxon>
        <taxon>Stramenopiles</taxon>
        <taxon>Oomycota</taxon>
        <taxon>Peronosporomycetes</taxon>
        <taxon>Peronosporales</taxon>
        <taxon>Peronosporaceae</taxon>
        <taxon>Phytophthora</taxon>
    </lineage>
</organism>
<feature type="transmembrane region" description="Helical" evidence="2">
    <location>
        <begin position="184"/>
        <end position="205"/>
    </location>
</feature>
<feature type="compositionally biased region" description="Polar residues" evidence="1">
    <location>
        <begin position="442"/>
        <end position="452"/>
    </location>
</feature>
<evidence type="ECO:0000313" key="4">
    <source>
        <dbReference type="Proteomes" id="UP000704712"/>
    </source>
</evidence>
<keyword evidence="2" id="KW-0812">Transmembrane</keyword>
<feature type="region of interest" description="Disordered" evidence="1">
    <location>
        <begin position="107"/>
        <end position="177"/>
    </location>
</feature>
<name>A0A8S9UD63_PHYIN</name>
<dbReference type="AlphaFoldDB" id="A0A8S9UD63"/>
<proteinExistence type="predicted"/>
<evidence type="ECO:0000256" key="2">
    <source>
        <dbReference type="SAM" id="Phobius"/>
    </source>
</evidence>
<evidence type="ECO:0000256" key="1">
    <source>
        <dbReference type="SAM" id="MobiDB-lite"/>
    </source>
</evidence>
<accession>A0A8S9UD63</accession>
<feature type="compositionally biased region" description="Low complexity" evidence="1">
    <location>
        <begin position="153"/>
        <end position="167"/>
    </location>
</feature>
<keyword evidence="2" id="KW-0472">Membrane</keyword>
<sequence>MALALISSSGIQAQDVGTVSAAVNPEVTAAAVDTAAPVDPMTPMATEPAAPIVTTSATPVATEAPATPPVATEAATVPVATEAPTTSPPESTSAPVATEAAIVTTAPVAVSTDPPTTSTPTAPPSTAQVASESMGPNLQDTTSPQNLRGSGDGSNMSASSQSSSSKSVSDHTTGTLDGLSSTKLTVMCLLGGVGIAIIMSLLFVVRRTRRRDDPELGTPIGPDTAEITSPPATAITSNADVWKAKGASFASQNLPPAANTRAKMNATTRSSAEFDMANRVSQIASLPAPSRSTKPQQPNRDTNLSPERSLSFRGCSEFSLHHEGDSEASFTTNERYSTNDGYSTSDRYSMSSRLSSEVGRSNSGWFQRQAPKNLDMPRASSTSSTASSVAARKHSKVSFVTPAPIQTTPSTEAPVTTKSSISRTDVPDWYRVIESPSDNDRYTTSSLDSDNISSERESFEL</sequence>
<feature type="compositionally biased region" description="Polar residues" evidence="1">
    <location>
        <begin position="404"/>
        <end position="423"/>
    </location>
</feature>
<protein>
    <submittedName>
        <fullName evidence="3">Uncharacterized protein</fullName>
    </submittedName>
</protein>
<comment type="caution">
    <text evidence="3">The sequence shown here is derived from an EMBL/GenBank/DDBJ whole genome shotgun (WGS) entry which is preliminary data.</text>
</comment>